<organism evidence="6 7">
    <name type="scientific">Besnoitia besnoiti</name>
    <name type="common">Apicomplexan protozoan</name>
    <dbReference type="NCBI Taxonomy" id="94643"/>
    <lineage>
        <taxon>Eukaryota</taxon>
        <taxon>Sar</taxon>
        <taxon>Alveolata</taxon>
        <taxon>Apicomplexa</taxon>
        <taxon>Conoidasida</taxon>
        <taxon>Coccidia</taxon>
        <taxon>Eucoccidiorida</taxon>
        <taxon>Eimeriorina</taxon>
        <taxon>Sarcocystidae</taxon>
        <taxon>Besnoitia</taxon>
    </lineage>
</organism>
<keyword evidence="4" id="KW-0547">Nucleotide-binding</keyword>
<feature type="domain" description="UBC core" evidence="5">
    <location>
        <begin position="8"/>
        <end position="154"/>
    </location>
</feature>
<keyword evidence="1" id="KW-0808">Transferase</keyword>
<dbReference type="RefSeq" id="XP_029221731.1">
    <property type="nucleotide sequence ID" value="XM_029358819.1"/>
</dbReference>
<feature type="active site" description="Glycyl thioester intermediate" evidence="3">
    <location>
        <position position="92"/>
    </location>
</feature>
<dbReference type="SMART" id="SM00212">
    <property type="entry name" value="UBCc"/>
    <property type="match status" value="1"/>
</dbReference>
<dbReference type="PROSITE" id="PS00183">
    <property type="entry name" value="UBC_1"/>
    <property type="match status" value="1"/>
</dbReference>
<evidence type="ECO:0000259" key="5">
    <source>
        <dbReference type="PROSITE" id="PS50127"/>
    </source>
</evidence>
<dbReference type="Gene3D" id="3.10.110.10">
    <property type="entry name" value="Ubiquitin Conjugating Enzyme"/>
    <property type="match status" value="1"/>
</dbReference>
<dbReference type="VEuPathDB" id="ToxoDB:BESB_000640"/>
<dbReference type="AlphaFoldDB" id="A0A2A9MPI6"/>
<dbReference type="PANTHER" id="PTHR24067">
    <property type="entry name" value="UBIQUITIN-CONJUGATING ENZYME E2"/>
    <property type="match status" value="1"/>
</dbReference>
<evidence type="ECO:0000313" key="7">
    <source>
        <dbReference type="Proteomes" id="UP000224006"/>
    </source>
</evidence>
<dbReference type="InterPro" id="IPR000608">
    <property type="entry name" value="UBC"/>
</dbReference>
<dbReference type="OrthoDB" id="9984419at2759"/>
<dbReference type="Proteomes" id="UP000224006">
    <property type="component" value="Chromosome I"/>
</dbReference>
<keyword evidence="4" id="KW-0067">ATP-binding</keyword>
<protein>
    <submittedName>
        <fullName evidence="6">Putative ubiquitin conjugating enzyme E2</fullName>
    </submittedName>
</protein>
<dbReference type="InterPro" id="IPR023313">
    <property type="entry name" value="UBQ-conjugating_AS"/>
</dbReference>
<comment type="similarity">
    <text evidence="4">Belongs to the ubiquitin-conjugating enzyme family.</text>
</comment>
<dbReference type="GO" id="GO:0005524">
    <property type="term" value="F:ATP binding"/>
    <property type="evidence" value="ECO:0007669"/>
    <property type="project" value="UniProtKB-UniRule"/>
</dbReference>
<dbReference type="GeneID" id="40305127"/>
<dbReference type="InterPro" id="IPR050113">
    <property type="entry name" value="Ub_conjugating_enzyme"/>
</dbReference>
<dbReference type="CDD" id="cd23790">
    <property type="entry name" value="UBCc_UBE2A_2B"/>
    <property type="match status" value="1"/>
</dbReference>
<dbReference type="GO" id="GO:0016740">
    <property type="term" value="F:transferase activity"/>
    <property type="evidence" value="ECO:0007669"/>
    <property type="project" value="UniProtKB-KW"/>
</dbReference>
<evidence type="ECO:0000256" key="3">
    <source>
        <dbReference type="PROSITE-ProRule" id="PRU10133"/>
    </source>
</evidence>
<dbReference type="FunFam" id="3.10.110.10:FF:000090">
    <property type="entry name" value="Ubiquitin-conjugating enzyme E2-17 kDa"/>
    <property type="match status" value="1"/>
</dbReference>
<accession>A0A2A9MPI6</accession>
<evidence type="ECO:0000256" key="2">
    <source>
        <dbReference type="ARBA" id="ARBA00022786"/>
    </source>
</evidence>
<keyword evidence="2 4" id="KW-0833">Ubl conjugation pathway</keyword>
<dbReference type="InterPro" id="IPR016135">
    <property type="entry name" value="UBQ-conjugating_enzyme/RWD"/>
</dbReference>
<dbReference type="KEGG" id="bbes:BESB_000640"/>
<dbReference type="Pfam" id="PF00179">
    <property type="entry name" value="UQ_con"/>
    <property type="match status" value="1"/>
</dbReference>
<dbReference type="PROSITE" id="PS50127">
    <property type="entry name" value="UBC_2"/>
    <property type="match status" value="1"/>
</dbReference>
<evidence type="ECO:0000256" key="4">
    <source>
        <dbReference type="RuleBase" id="RU362109"/>
    </source>
</evidence>
<gene>
    <name evidence="6" type="ORF">BESB_000640</name>
</gene>
<evidence type="ECO:0000313" key="6">
    <source>
        <dbReference type="EMBL" id="PFH37722.1"/>
    </source>
</evidence>
<reference evidence="6 7" key="1">
    <citation type="submission" date="2017-09" db="EMBL/GenBank/DDBJ databases">
        <title>Genome sequencing of Besnoitia besnoiti strain Bb-Ger1.</title>
        <authorList>
            <person name="Schares G."/>
            <person name="Venepally P."/>
            <person name="Lorenzi H.A."/>
        </authorList>
    </citation>
    <scope>NUCLEOTIDE SEQUENCE [LARGE SCALE GENOMIC DNA]</scope>
    <source>
        <strain evidence="6 7">Bb-Ger1</strain>
    </source>
</reference>
<keyword evidence="7" id="KW-1185">Reference proteome</keyword>
<dbReference type="SUPFAM" id="SSF54495">
    <property type="entry name" value="UBC-like"/>
    <property type="match status" value="1"/>
</dbReference>
<sequence length="167" mass="18906">MKPATSPLDRRRIVQDISRVTRDPPHGVQASPFADSMMHCHAIIHGPEDTIWECGTFHLIISFTEDYPAFPPKVRFLSRLFHPNVYVDGRICIDILQNQWSAMYDIAAVLTSIQSLLSDPNPHSPANPQAAKVFVENREEYDRLVLQCVEDSWSVPTLPEGILNGDR</sequence>
<name>A0A2A9MPI6_BESBE</name>
<comment type="caution">
    <text evidence="6">The sequence shown here is derived from an EMBL/GenBank/DDBJ whole genome shotgun (WGS) entry which is preliminary data.</text>
</comment>
<dbReference type="STRING" id="94643.A0A2A9MPI6"/>
<evidence type="ECO:0000256" key="1">
    <source>
        <dbReference type="ARBA" id="ARBA00022679"/>
    </source>
</evidence>
<dbReference type="EMBL" id="NWUJ01000001">
    <property type="protein sequence ID" value="PFH37722.1"/>
    <property type="molecule type" value="Genomic_DNA"/>
</dbReference>
<proteinExistence type="inferred from homology"/>